<name>A0A8K1GS68_9PASS</name>
<organism evidence="1 2">
    <name type="scientific">Zosterops borbonicus</name>
    <dbReference type="NCBI Taxonomy" id="364589"/>
    <lineage>
        <taxon>Eukaryota</taxon>
        <taxon>Metazoa</taxon>
        <taxon>Chordata</taxon>
        <taxon>Craniata</taxon>
        <taxon>Vertebrata</taxon>
        <taxon>Euteleostomi</taxon>
        <taxon>Archelosauria</taxon>
        <taxon>Archosauria</taxon>
        <taxon>Dinosauria</taxon>
        <taxon>Saurischia</taxon>
        <taxon>Theropoda</taxon>
        <taxon>Coelurosauria</taxon>
        <taxon>Aves</taxon>
        <taxon>Neognathae</taxon>
        <taxon>Neoaves</taxon>
        <taxon>Telluraves</taxon>
        <taxon>Australaves</taxon>
        <taxon>Passeriformes</taxon>
        <taxon>Sylvioidea</taxon>
        <taxon>Zosteropidae</taxon>
        <taxon>Zosterops</taxon>
    </lineage>
</organism>
<comment type="caution">
    <text evidence="1">The sequence shown here is derived from an EMBL/GenBank/DDBJ whole genome shotgun (WGS) entry which is preliminary data.</text>
</comment>
<gene>
    <name evidence="1" type="ORF">HGM15179_003719</name>
</gene>
<keyword evidence="2" id="KW-1185">Reference proteome</keyword>
<dbReference type="AlphaFoldDB" id="A0A8K1GS68"/>
<reference evidence="1" key="1">
    <citation type="submission" date="2019-04" db="EMBL/GenBank/DDBJ databases">
        <title>Genome assembly of Zosterops borbonicus 15179.</title>
        <authorList>
            <person name="Leroy T."/>
            <person name="Anselmetti Y."/>
            <person name="Tilak M.-K."/>
            <person name="Nabholz B."/>
        </authorList>
    </citation>
    <scope>NUCLEOTIDE SEQUENCE</scope>
    <source>
        <strain evidence="1">HGM_15179</strain>
        <tissue evidence="1">Muscle</tissue>
    </source>
</reference>
<evidence type="ECO:0000313" key="1">
    <source>
        <dbReference type="EMBL" id="TRZ23368.1"/>
    </source>
</evidence>
<dbReference type="OrthoDB" id="276744at2759"/>
<dbReference type="Proteomes" id="UP000796761">
    <property type="component" value="Unassembled WGS sequence"/>
</dbReference>
<evidence type="ECO:0000313" key="2">
    <source>
        <dbReference type="Proteomes" id="UP000796761"/>
    </source>
</evidence>
<dbReference type="EMBL" id="SWJQ01000074">
    <property type="protein sequence ID" value="TRZ23368.1"/>
    <property type="molecule type" value="Genomic_DNA"/>
</dbReference>
<sequence length="340" mass="38734">MSSKGDRNKFEKQHHGNLLKFSTKVRLCSGMQGKEQRVPLNLVSGWSFAVEKQAKSSKLAKQKEKKVNRLGFPLHHNSSEATEIKGISVNMVLSRQRTKNTYLITCFEKIALIQLQERITKSQNRSRWKGPQRAMWPNLSAQAGSSQSTWPRIVFRHFLNISSEGDSTTSLGNLTLGLVELHEFYMGPSLKPVLVPEDGIPSPVQLKLRKIKPKNCSDNLICILSLETELSPSEAHLECCVQFWAPQYKRDMEPLEQVQRKVTKVTKGLEHLCYKDRLRELGLFSLEKRQLREELINVCQYLRGGCQEDGARLCSVVPGNRTRLFTANTTIILLDMFIPI</sequence>
<proteinExistence type="predicted"/>
<accession>A0A8K1GS68</accession>
<protein>
    <submittedName>
        <fullName evidence="1">Uncharacterized protein</fullName>
    </submittedName>
</protein>